<dbReference type="EMBL" id="KL142371">
    <property type="protein sequence ID" value="KDR81103.1"/>
    <property type="molecule type" value="Genomic_DNA"/>
</dbReference>
<name>A0A067TQ50_GALM3</name>
<dbReference type="AlphaFoldDB" id="A0A067TQ50"/>
<gene>
    <name evidence="1" type="ORF">GALMADRAFT_1122453</name>
</gene>
<protein>
    <submittedName>
        <fullName evidence="1">Uncharacterized protein</fullName>
    </submittedName>
</protein>
<accession>A0A067TQ50</accession>
<evidence type="ECO:0000313" key="1">
    <source>
        <dbReference type="EMBL" id="KDR81103.1"/>
    </source>
</evidence>
<evidence type="ECO:0000313" key="2">
    <source>
        <dbReference type="Proteomes" id="UP000027222"/>
    </source>
</evidence>
<proteinExistence type="predicted"/>
<keyword evidence="2" id="KW-1185">Reference proteome</keyword>
<sequence length="82" mass="9480">MPHKARLRSESSFIVYGARFAALRCSLYRSISDWAPNDWSLMVHYRPFPWRSTVETKGRCTCIPSYFFYIGIVSGNAVLGRQ</sequence>
<reference evidence="2" key="1">
    <citation type="journal article" date="2014" name="Proc. Natl. Acad. Sci. U.S.A.">
        <title>Extensive sampling of basidiomycete genomes demonstrates inadequacy of the white-rot/brown-rot paradigm for wood decay fungi.</title>
        <authorList>
            <person name="Riley R."/>
            <person name="Salamov A.A."/>
            <person name="Brown D.W."/>
            <person name="Nagy L.G."/>
            <person name="Floudas D."/>
            <person name="Held B.W."/>
            <person name="Levasseur A."/>
            <person name="Lombard V."/>
            <person name="Morin E."/>
            <person name="Otillar R."/>
            <person name="Lindquist E.A."/>
            <person name="Sun H."/>
            <person name="LaButti K.M."/>
            <person name="Schmutz J."/>
            <person name="Jabbour D."/>
            <person name="Luo H."/>
            <person name="Baker S.E."/>
            <person name="Pisabarro A.G."/>
            <person name="Walton J.D."/>
            <person name="Blanchette R.A."/>
            <person name="Henrissat B."/>
            <person name="Martin F."/>
            <person name="Cullen D."/>
            <person name="Hibbett D.S."/>
            <person name="Grigoriev I.V."/>
        </authorList>
    </citation>
    <scope>NUCLEOTIDE SEQUENCE [LARGE SCALE GENOMIC DNA]</scope>
    <source>
        <strain evidence="2">CBS 339.88</strain>
    </source>
</reference>
<organism evidence="1 2">
    <name type="scientific">Galerina marginata (strain CBS 339.88)</name>
    <dbReference type="NCBI Taxonomy" id="685588"/>
    <lineage>
        <taxon>Eukaryota</taxon>
        <taxon>Fungi</taxon>
        <taxon>Dikarya</taxon>
        <taxon>Basidiomycota</taxon>
        <taxon>Agaricomycotina</taxon>
        <taxon>Agaricomycetes</taxon>
        <taxon>Agaricomycetidae</taxon>
        <taxon>Agaricales</taxon>
        <taxon>Agaricineae</taxon>
        <taxon>Strophariaceae</taxon>
        <taxon>Galerina</taxon>
    </lineage>
</organism>
<dbReference type="Proteomes" id="UP000027222">
    <property type="component" value="Unassembled WGS sequence"/>
</dbReference>
<dbReference type="HOGENOM" id="CLU_2558445_0_0_1"/>